<dbReference type="GO" id="GO:0009653">
    <property type="term" value="P:anatomical structure morphogenesis"/>
    <property type="evidence" value="ECO:0007669"/>
    <property type="project" value="UniProtKB-ARBA"/>
</dbReference>
<keyword evidence="7" id="KW-0472">Membrane</keyword>
<gene>
    <name evidence="11" type="ORF">VZT92_027884</name>
</gene>
<evidence type="ECO:0000256" key="1">
    <source>
        <dbReference type="ARBA" id="ARBA00004370"/>
    </source>
</evidence>
<evidence type="ECO:0000256" key="4">
    <source>
        <dbReference type="ARBA" id="ARBA00022837"/>
    </source>
</evidence>
<evidence type="ECO:0000256" key="5">
    <source>
        <dbReference type="ARBA" id="ARBA00022889"/>
    </source>
</evidence>
<evidence type="ECO:0000313" key="12">
    <source>
        <dbReference type="Proteomes" id="UP001488805"/>
    </source>
</evidence>
<evidence type="ECO:0000313" key="11">
    <source>
        <dbReference type="EMBL" id="KAK9514416.1"/>
    </source>
</evidence>
<dbReference type="GO" id="GO:0005886">
    <property type="term" value="C:plasma membrane"/>
    <property type="evidence" value="ECO:0007669"/>
    <property type="project" value="InterPro"/>
</dbReference>
<evidence type="ECO:0000256" key="8">
    <source>
        <dbReference type="PROSITE-ProRule" id="PRU00043"/>
    </source>
</evidence>
<proteinExistence type="predicted"/>
<dbReference type="EMBL" id="JBCEZU010000597">
    <property type="protein sequence ID" value="KAK9514416.1"/>
    <property type="molecule type" value="Genomic_DNA"/>
</dbReference>
<keyword evidence="12" id="KW-1185">Reference proteome</keyword>
<dbReference type="InterPro" id="IPR020894">
    <property type="entry name" value="Cadherin_CS"/>
</dbReference>
<dbReference type="Proteomes" id="UP001488805">
    <property type="component" value="Unassembled WGS sequence"/>
</dbReference>
<keyword evidence="2" id="KW-0812">Transmembrane</keyword>
<feature type="chain" id="PRO_5044013351" description="Cadherin domain-containing protein" evidence="9">
    <location>
        <begin position="28"/>
        <end position="325"/>
    </location>
</feature>
<organism evidence="11 12">
    <name type="scientific">Zoarces viviparus</name>
    <name type="common">Viviparous eelpout</name>
    <name type="synonym">Blennius viviparus</name>
    <dbReference type="NCBI Taxonomy" id="48416"/>
    <lineage>
        <taxon>Eukaryota</taxon>
        <taxon>Metazoa</taxon>
        <taxon>Chordata</taxon>
        <taxon>Craniata</taxon>
        <taxon>Vertebrata</taxon>
        <taxon>Euteleostomi</taxon>
        <taxon>Actinopterygii</taxon>
        <taxon>Neopterygii</taxon>
        <taxon>Teleostei</taxon>
        <taxon>Neoteleostei</taxon>
        <taxon>Acanthomorphata</taxon>
        <taxon>Eupercaria</taxon>
        <taxon>Perciformes</taxon>
        <taxon>Cottioidei</taxon>
        <taxon>Zoarcales</taxon>
        <taxon>Zoarcidae</taxon>
        <taxon>Zoarcinae</taxon>
        <taxon>Zoarces</taxon>
    </lineage>
</organism>
<keyword evidence="5" id="KW-0130">Cell adhesion</keyword>
<dbReference type="InterPro" id="IPR050971">
    <property type="entry name" value="Cadherin-domain_protein"/>
</dbReference>
<dbReference type="CDD" id="cd11304">
    <property type="entry name" value="Cadherin_repeat"/>
    <property type="match status" value="1"/>
</dbReference>
<dbReference type="AlphaFoldDB" id="A0AAW1DVK5"/>
<keyword evidence="4 8" id="KW-0106">Calcium</keyword>
<protein>
    <recommendedName>
        <fullName evidence="10">Cadherin domain-containing protein</fullName>
    </recommendedName>
</protein>
<evidence type="ECO:0000256" key="3">
    <source>
        <dbReference type="ARBA" id="ARBA00022737"/>
    </source>
</evidence>
<dbReference type="GO" id="GO:0005911">
    <property type="term" value="C:cell-cell junction"/>
    <property type="evidence" value="ECO:0007669"/>
    <property type="project" value="TreeGrafter"/>
</dbReference>
<dbReference type="GO" id="GO:0007156">
    <property type="term" value="P:homophilic cell adhesion via plasma membrane adhesion molecules"/>
    <property type="evidence" value="ECO:0007669"/>
    <property type="project" value="InterPro"/>
</dbReference>
<dbReference type="PROSITE" id="PS00232">
    <property type="entry name" value="CADHERIN_1"/>
    <property type="match status" value="1"/>
</dbReference>
<dbReference type="InterPro" id="IPR002126">
    <property type="entry name" value="Cadherin-like_dom"/>
</dbReference>
<keyword evidence="6" id="KW-1133">Transmembrane helix</keyword>
<dbReference type="InterPro" id="IPR015919">
    <property type="entry name" value="Cadherin-like_sf"/>
</dbReference>
<evidence type="ECO:0000256" key="9">
    <source>
        <dbReference type="SAM" id="SignalP"/>
    </source>
</evidence>
<feature type="signal peptide" evidence="9">
    <location>
        <begin position="1"/>
        <end position="27"/>
    </location>
</feature>
<sequence>MTKAATGPVLLFHLLPLLLLHASPVRPAPYYGQLAENSPAGTPVEGVLLSVGAGGCPGADLNASLMGEYASDFRIIHHHGDRHHRGHLALVSAKALDREFIAIYELTVELPPRCLRRPAAVQVEVSDRNDNAPRFTCGNQTVEADELTLLGTELARFDAKDGDAEMNGRVTFFASPESHLLHVVPQTGHVRLIGSLLGVSLVTLRLYARDGGDVALVGEPVFLRVNVHRSSSALRRRRPRALTEELTYTVTVPDHVRVGDLVFTVPDQKFEQRWFEVISEADSPVQIERDSGRLYLARGLPEPTEVLVKIHNPRGKKSRFCYVRA</sequence>
<keyword evidence="3" id="KW-0677">Repeat</keyword>
<comment type="subcellular location">
    <subcellularLocation>
        <location evidence="1">Membrane</location>
    </subcellularLocation>
</comment>
<dbReference type="PANTHER" id="PTHR24025">
    <property type="entry name" value="DESMOGLEIN FAMILY MEMBER"/>
    <property type="match status" value="1"/>
</dbReference>
<dbReference type="SUPFAM" id="SSF49313">
    <property type="entry name" value="Cadherin-like"/>
    <property type="match status" value="2"/>
</dbReference>
<dbReference type="PANTHER" id="PTHR24025:SF23">
    <property type="entry name" value="NEURAL-CADHERIN"/>
    <property type="match status" value="1"/>
</dbReference>
<dbReference type="PROSITE" id="PS50268">
    <property type="entry name" value="CADHERIN_2"/>
    <property type="match status" value="1"/>
</dbReference>
<feature type="domain" description="Cadherin" evidence="10">
    <location>
        <begin position="26"/>
        <end position="135"/>
    </location>
</feature>
<dbReference type="Gene3D" id="2.60.40.60">
    <property type="entry name" value="Cadherins"/>
    <property type="match status" value="2"/>
</dbReference>
<evidence type="ECO:0000256" key="7">
    <source>
        <dbReference type="ARBA" id="ARBA00023136"/>
    </source>
</evidence>
<name>A0AAW1DVK5_ZOAVI</name>
<reference evidence="11 12" key="1">
    <citation type="journal article" date="2024" name="Genome Biol. Evol.">
        <title>Chromosome-level genome assembly of the viviparous eelpout Zoarces viviparus.</title>
        <authorList>
            <person name="Fuhrmann N."/>
            <person name="Brasseur M.V."/>
            <person name="Bakowski C.E."/>
            <person name="Podsiadlowski L."/>
            <person name="Prost S."/>
            <person name="Krehenwinkel H."/>
            <person name="Mayer C."/>
        </authorList>
    </citation>
    <scope>NUCLEOTIDE SEQUENCE [LARGE SCALE GENOMIC DNA]</scope>
    <source>
        <strain evidence="11">NO-MEL_2022_Ind0_liver</strain>
    </source>
</reference>
<keyword evidence="9" id="KW-0732">Signal</keyword>
<dbReference type="GO" id="GO:0005509">
    <property type="term" value="F:calcium ion binding"/>
    <property type="evidence" value="ECO:0007669"/>
    <property type="project" value="UniProtKB-UniRule"/>
</dbReference>
<comment type="caution">
    <text evidence="11">The sequence shown here is derived from an EMBL/GenBank/DDBJ whole genome shotgun (WGS) entry which is preliminary data.</text>
</comment>
<evidence type="ECO:0000259" key="10">
    <source>
        <dbReference type="PROSITE" id="PS50268"/>
    </source>
</evidence>
<accession>A0AAW1DVK5</accession>
<evidence type="ECO:0000256" key="6">
    <source>
        <dbReference type="ARBA" id="ARBA00022989"/>
    </source>
</evidence>
<evidence type="ECO:0000256" key="2">
    <source>
        <dbReference type="ARBA" id="ARBA00022692"/>
    </source>
</evidence>